<name>A0A501W349_9BACT</name>
<dbReference type="Proteomes" id="UP000316727">
    <property type="component" value="Unassembled WGS sequence"/>
</dbReference>
<dbReference type="OrthoDB" id="6399959at2"/>
<dbReference type="AlphaFoldDB" id="A0A501W349"/>
<dbReference type="InterPro" id="IPR046297">
    <property type="entry name" value="DUF6334"/>
</dbReference>
<sequence>MDIPTDLEALAGKDVTQALALHDLAYGWLQQVLFRVEDVWLAVRVNEDTDEIILTILPELDVAVLERQFSFSQISNQRKKLNWLWRMTNQHGYEDGFQLAFDDAEGTNVQLLAEASQLQLHIFQRYR</sequence>
<dbReference type="Pfam" id="PF19860">
    <property type="entry name" value="DUF6334"/>
    <property type="match status" value="1"/>
</dbReference>
<dbReference type="EMBL" id="VFRQ01000006">
    <property type="protein sequence ID" value="TPE43708.1"/>
    <property type="molecule type" value="Genomic_DNA"/>
</dbReference>
<evidence type="ECO:0000313" key="2">
    <source>
        <dbReference type="Proteomes" id="UP000316727"/>
    </source>
</evidence>
<accession>A0A501W349</accession>
<comment type="caution">
    <text evidence="1">The sequence shown here is derived from an EMBL/GenBank/DDBJ whole genome shotgun (WGS) entry which is preliminary data.</text>
</comment>
<protein>
    <submittedName>
        <fullName evidence="1">Uncharacterized protein</fullName>
    </submittedName>
</protein>
<reference evidence="1 2" key="1">
    <citation type="submission" date="2019-06" db="EMBL/GenBank/DDBJ databases">
        <title>A novel bacterium of genus Pontibacter, isolated from marine sediment.</title>
        <authorList>
            <person name="Huang H."/>
            <person name="Mo K."/>
            <person name="Hu Y."/>
        </authorList>
    </citation>
    <scope>NUCLEOTIDE SEQUENCE [LARGE SCALE GENOMIC DNA]</scope>
    <source>
        <strain evidence="1 2">HB172049</strain>
    </source>
</reference>
<evidence type="ECO:0000313" key="1">
    <source>
        <dbReference type="EMBL" id="TPE43708.1"/>
    </source>
</evidence>
<organism evidence="1 2">
    <name type="scientific">Pontibacter mangrovi</name>
    <dbReference type="NCBI Taxonomy" id="2589816"/>
    <lineage>
        <taxon>Bacteria</taxon>
        <taxon>Pseudomonadati</taxon>
        <taxon>Bacteroidota</taxon>
        <taxon>Cytophagia</taxon>
        <taxon>Cytophagales</taxon>
        <taxon>Hymenobacteraceae</taxon>
        <taxon>Pontibacter</taxon>
    </lineage>
</organism>
<gene>
    <name evidence="1" type="ORF">FJM65_13265</name>
</gene>
<dbReference type="RefSeq" id="WP_140622011.1">
    <property type="nucleotide sequence ID" value="NZ_VFRQ01000006.1"/>
</dbReference>
<keyword evidence="2" id="KW-1185">Reference proteome</keyword>
<proteinExistence type="predicted"/>